<dbReference type="Proteomes" id="UP000822993">
    <property type="component" value="Unassembled WGS sequence"/>
</dbReference>
<keyword evidence="2" id="KW-1185">Reference proteome</keyword>
<accession>A0A9D5YZB7</accession>
<gene>
    <name evidence="1" type="ORF">H9623_08520</name>
</gene>
<evidence type="ECO:0000313" key="2">
    <source>
        <dbReference type="Proteomes" id="UP000822993"/>
    </source>
</evidence>
<dbReference type="EMBL" id="JACSPN010000008">
    <property type="protein sequence ID" value="MBE7700346.1"/>
    <property type="molecule type" value="Genomic_DNA"/>
</dbReference>
<reference evidence="1 2" key="1">
    <citation type="submission" date="2020-08" db="EMBL/GenBank/DDBJ databases">
        <title>A Genomic Blueprint of the Chicken Gut Microbiome.</title>
        <authorList>
            <person name="Gilroy R."/>
            <person name="Ravi A."/>
            <person name="Getino M."/>
            <person name="Pursley I."/>
            <person name="Horton D.L."/>
            <person name="Alikhan N.-F."/>
            <person name="Baker D."/>
            <person name="Gharbi K."/>
            <person name="Hall N."/>
            <person name="Watson M."/>
            <person name="Adriaenssens E.M."/>
            <person name="Foster-Nyarko E."/>
            <person name="Jarju S."/>
            <person name="Secka A."/>
            <person name="Antonio M."/>
            <person name="Oren A."/>
            <person name="Chaudhuri R."/>
            <person name="La Ragione R.M."/>
            <person name="Hildebrand F."/>
            <person name="Pallen M.J."/>
        </authorList>
    </citation>
    <scope>NUCLEOTIDE SEQUENCE [LARGE SCALE GENOMIC DNA]</scope>
    <source>
        <strain evidence="1 2">Sa1BUA8</strain>
    </source>
</reference>
<proteinExistence type="predicted"/>
<dbReference type="AlphaFoldDB" id="A0A9D5YZB7"/>
<evidence type="ECO:0000313" key="1">
    <source>
        <dbReference type="EMBL" id="MBE7700346.1"/>
    </source>
</evidence>
<comment type="caution">
    <text evidence="1">The sequence shown here is derived from an EMBL/GenBank/DDBJ whole genome shotgun (WGS) entry which is preliminary data.</text>
</comment>
<organism evidence="1 2">
    <name type="scientific">Oerskovia douganii</name>
    <dbReference type="NCBI Taxonomy" id="2762210"/>
    <lineage>
        <taxon>Bacteria</taxon>
        <taxon>Bacillati</taxon>
        <taxon>Actinomycetota</taxon>
        <taxon>Actinomycetes</taxon>
        <taxon>Micrococcales</taxon>
        <taxon>Cellulomonadaceae</taxon>
        <taxon>Oerskovia</taxon>
    </lineage>
</organism>
<name>A0A9D5YZB7_9CELL</name>
<sequence length="73" mass="7700">MATRDDADGERGKSVTDVIGIVLAVAPGESITLRTDAGGSRESVEVTIPAADVVAAKRIPPRPPRRLPRRPVD</sequence>
<protein>
    <submittedName>
        <fullName evidence="1">Uncharacterized protein</fullName>
    </submittedName>
</protein>